<gene>
    <name evidence="1" type="ORF">GTP90_02615</name>
</gene>
<comment type="caution">
    <text evidence="1">The sequence shown here is derived from an EMBL/GenBank/DDBJ whole genome shotgun (WGS) entry which is preliminary data.</text>
</comment>
<accession>A0A845GFM5</accession>
<sequence>MPTERGVALSRLATIPLWKSLEADGLATKQIKRVDLIEASDGSAPAYDERFDSGLALRTKELNSMLIDLVQTCGGLAVKLKAA</sequence>
<organism evidence="1 2">
    <name type="scientific">Duganella vulcania</name>
    <dbReference type="NCBI Taxonomy" id="2692166"/>
    <lineage>
        <taxon>Bacteria</taxon>
        <taxon>Pseudomonadati</taxon>
        <taxon>Pseudomonadota</taxon>
        <taxon>Betaproteobacteria</taxon>
        <taxon>Burkholderiales</taxon>
        <taxon>Oxalobacteraceae</taxon>
        <taxon>Telluria group</taxon>
        <taxon>Duganella</taxon>
    </lineage>
</organism>
<reference evidence="1" key="1">
    <citation type="submission" date="2019-12" db="EMBL/GenBank/DDBJ databases">
        <title>Novel species isolated from a subtropical stream in China.</title>
        <authorList>
            <person name="Lu H."/>
        </authorList>
    </citation>
    <scope>NUCLEOTIDE SEQUENCE [LARGE SCALE GENOMIC DNA]</scope>
    <source>
        <strain evidence="1">FT81W</strain>
    </source>
</reference>
<proteinExistence type="predicted"/>
<dbReference type="AlphaFoldDB" id="A0A845GFM5"/>
<dbReference type="EMBL" id="WWCX01000001">
    <property type="protein sequence ID" value="MYM92751.1"/>
    <property type="molecule type" value="Genomic_DNA"/>
</dbReference>
<dbReference type="Proteomes" id="UP000447355">
    <property type="component" value="Unassembled WGS sequence"/>
</dbReference>
<dbReference type="RefSeq" id="WP_161082009.1">
    <property type="nucleotide sequence ID" value="NZ_WWCX01000001.1"/>
</dbReference>
<protein>
    <submittedName>
        <fullName evidence="1">Uncharacterized protein</fullName>
    </submittedName>
</protein>
<evidence type="ECO:0000313" key="1">
    <source>
        <dbReference type="EMBL" id="MYM92751.1"/>
    </source>
</evidence>
<name>A0A845GFM5_9BURK</name>
<evidence type="ECO:0000313" key="2">
    <source>
        <dbReference type="Proteomes" id="UP000447355"/>
    </source>
</evidence>